<sequence length="108" mass="11062">MTADPHPAPVTDAQRAALADELEMRGSPLCDCAGAGPLPISPVTGGTVAHHCECAAVRASALIRRAASRTRHFAECGCGLADDIAGRFWDETSLAERPGPRGPGLGAC</sequence>
<protein>
    <submittedName>
        <fullName evidence="1">Uncharacterized protein</fullName>
    </submittedName>
</protein>
<dbReference type="AlphaFoldDB" id="A0A6H9YBG5"/>
<organism evidence="1 2">
    <name type="scientific">Actinomadura rudentiformis</name>
    <dbReference type="NCBI Taxonomy" id="359158"/>
    <lineage>
        <taxon>Bacteria</taxon>
        <taxon>Bacillati</taxon>
        <taxon>Actinomycetota</taxon>
        <taxon>Actinomycetes</taxon>
        <taxon>Streptosporangiales</taxon>
        <taxon>Thermomonosporaceae</taxon>
        <taxon>Actinomadura</taxon>
    </lineage>
</organism>
<dbReference type="EMBL" id="WBMT01000026">
    <property type="protein sequence ID" value="KAB2341293.1"/>
    <property type="molecule type" value="Genomic_DNA"/>
</dbReference>
<evidence type="ECO:0000313" key="1">
    <source>
        <dbReference type="EMBL" id="KAB2341293.1"/>
    </source>
</evidence>
<name>A0A6H9YBG5_9ACTN</name>
<dbReference type="RefSeq" id="WP_151568623.1">
    <property type="nucleotide sequence ID" value="NZ_WBMT01000026.1"/>
</dbReference>
<reference evidence="1 2" key="1">
    <citation type="submission" date="2019-09" db="EMBL/GenBank/DDBJ databases">
        <title>Actinomadura physcomitrii sp. nov., a novel actinomycete isolated from moss [Physcomitrium sphaericum (Ludw) Fuernr].</title>
        <authorList>
            <person name="Zhuang X."/>
            <person name="Liu C."/>
        </authorList>
    </citation>
    <scope>NUCLEOTIDE SEQUENCE [LARGE SCALE GENOMIC DNA]</scope>
    <source>
        <strain evidence="1 2">HMC1</strain>
    </source>
</reference>
<comment type="caution">
    <text evidence="1">The sequence shown here is derived from an EMBL/GenBank/DDBJ whole genome shotgun (WGS) entry which is preliminary data.</text>
</comment>
<dbReference type="Proteomes" id="UP000468735">
    <property type="component" value="Unassembled WGS sequence"/>
</dbReference>
<keyword evidence="2" id="KW-1185">Reference proteome</keyword>
<gene>
    <name evidence="1" type="ORF">F8566_41980</name>
</gene>
<dbReference type="OrthoDB" id="3481798at2"/>
<proteinExistence type="predicted"/>
<accession>A0A6H9YBG5</accession>
<evidence type="ECO:0000313" key="2">
    <source>
        <dbReference type="Proteomes" id="UP000468735"/>
    </source>
</evidence>